<protein>
    <submittedName>
        <fullName evidence="2">Uncharacterized protein</fullName>
    </submittedName>
</protein>
<reference evidence="2" key="1">
    <citation type="submission" date="2014-07" db="EMBL/GenBank/DDBJ databases">
        <authorList>
            <person name="Urmite Genomes Urmite Genomes"/>
        </authorList>
    </citation>
    <scope>NUCLEOTIDE SEQUENCE</scope>
    <source>
        <strain evidence="2">11W110_air</strain>
    </source>
</reference>
<organism evidence="2">
    <name type="scientific">Arthrobacter saudimassiliensis</name>
    <dbReference type="NCBI Taxonomy" id="1461584"/>
    <lineage>
        <taxon>Bacteria</taxon>
        <taxon>Bacillati</taxon>
        <taxon>Actinomycetota</taxon>
        <taxon>Actinomycetes</taxon>
        <taxon>Micrococcales</taxon>
        <taxon>Micrococcaceae</taxon>
        <taxon>Arthrobacter</taxon>
    </lineage>
</organism>
<feature type="transmembrane region" description="Helical" evidence="1">
    <location>
        <begin position="72"/>
        <end position="90"/>
    </location>
</feature>
<feature type="transmembrane region" description="Helical" evidence="1">
    <location>
        <begin position="6"/>
        <end position="26"/>
    </location>
</feature>
<evidence type="ECO:0000313" key="2">
    <source>
        <dbReference type="EMBL" id="CEA07080.1"/>
    </source>
</evidence>
<name>A0A078MLA9_9MICC</name>
<evidence type="ECO:0000256" key="1">
    <source>
        <dbReference type="SAM" id="Phobius"/>
    </source>
</evidence>
<dbReference type="AlphaFoldDB" id="A0A078MLA9"/>
<proteinExistence type="predicted"/>
<gene>
    <name evidence="2" type="ORF">BN1051_00392</name>
</gene>
<keyword evidence="1" id="KW-0472">Membrane</keyword>
<keyword evidence="1" id="KW-1133">Transmembrane helix</keyword>
<feature type="transmembrane region" description="Helical" evidence="1">
    <location>
        <begin position="46"/>
        <end position="66"/>
    </location>
</feature>
<dbReference type="EMBL" id="LN483070">
    <property type="protein sequence ID" value="CEA07080.1"/>
    <property type="molecule type" value="Genomic_DNA"/>
</dbReference>
<dbReference type="PATRIC" id="fig|1461584.3.peg.380"/>
<accession>A0A078MLA9</accession>
<keyword evidence="1" id="KW-0812">Transmembrane</keyword>
<sequence>MTGPGEWLQFIAALALMGGAAGGTAWLVEASLRRTGDDEAEDAERLFWVGLTGALAMVLGAVWAVLVLPQLAPLAGAVLLASSGGAVWWTQRRRRALLAQRRRRLQRRRLDSLVERHEAVLEQWRSYELDPFKALERPGLTDVSQPLTSSLIRAMREAEGARSRALQEASDQPSYARAVEALETAWRRLDGDAGPG</sequence>